<dbReference type="EMBL" id="FQWZ01000008">
    <property type="protein sequence ID" value="SHH27728.1"/>
    <property type="molecule type" value="Genomic_DNA"/>
</dbReference>
<accession>A0A1M5RNR0</accession>
<feature type="transmembrane region" description="Helical" evidence="6">
    <location>
        <begin position="349"/>
        <end position="374"/>
    </location>
</feature>
<dbReference type="InterPro" id="IPR047218">
    <property type="entry name" value="YocR/YhdH-like"/>
</dbReference>
<comment type="subcellular location">
    <subcellularLocation>
        <location evidence="1">Membrane</location>
        <topology evidence="1">Multi-pass membrane protein</topology>
    </subcellularLocation>
</comment>
<dbReference type="InterPro" id="IPR000175">
    <property type="entry name" value="Na/ntran_symport"/>
</dbReference>
<dbReference type="PANTHER" id="PTHR42948:SF1">
    <property type="entry name" value="TRANSPORTER"/>
    <property type="match status" value="1"/>
</dbReference>
<dbReference type="GO" id="GO:0016020">
    <property type="term" value="C:membrane"/>
    <property type="evidence" value="ECO:0007669"/>
    <property type="project" value="UniProtKB-SubCell"/>
</dbReference>
<evidence type="ECO:0000256" key="5">
    <source>
        <dbReference type="ARBA" id="ARBA00023136"/>
    </source>
</evidence>
<dbReference type="AlphaFoldDB" id="A0A1M5RNR0"/>
<keyword evidence="3 6" id="KW-0812">Transmembrane</keyword>
<evidence type="ECO:0000313" key="8">
    <source>
        <dbReference type="Proteomes" id="UP000199758"/>
    </source>
</evidence>
<organism evidence="7 8">
    <name type="scientific">Hydrocarboniphaga daqingensis</name>
    <dbReference type="NCBI Taxonomy" id="490188"/>
    <lineage>
        <taxon>Bacteria</taxon>
        <taxon>Pseudomonadati</taxon>
        <taxon>Pseudomonadota</taxon>
        <taxon>Gammaproteobacteria</taxon>
        <taxon>Nevskiales</taxon>
        <taxon>Nevskiaceae</taxon>
        <taxon>Hydrocarboniphaga</taxon>
    </lineage>
</organism>
<keyword evidence="5 6" id="KW-0472">Membrane</keyword>
<dbReference type="NCBIfam" id="NF037979">
    <property type="entry name" value="Na_transp"/>
    <property type="match status" value="1"/>
</dbReference>
<feature type="transmembrane region" description="Helical" evidence="6">
    <location>
        <begin position="44"/>
        <end position="71"/>
    </location>
</feature>
<dbReference type="STRING" id="490188.SAMN04488068_3106"/>
<reference evidence="7 8" key="1">
    <citation type="submission" date="2016-11" db="EMBL/GenBank/DDBJ databases">
        <authorList>
            <person name="Jaros S."/>
            <person name="Januszkiewicz K."/>
            <person name="Wedrychowicz H."/>
        </authorList>
    </citation>
    <scope>NUCLEOTIDE SEQUENCE [LARGE SCALE GENOMIC DNA]</scope>
    <source>
        <strain evidence="7 8">CGMCC 1.7049</strain>
    </source>
</reference>
<feature type="transmembrane region" description="Helical" evidence="6">
    <location>
        <begin position="12"/>
        <end position="32"/>
    </location>
</feature>
<keyword evidence="4 6" id="KW-1133">Transmembrane helix</keyword>
<evidence type="ECO:0000256" key="4">
    <source>
        <dbReference type="ARBA" id="ARBA00022989"/>
    </source>
</evidence>
<feature type="transmembrane region" description="Helical" evidence="6">
    <location>
        <begin position="429"/>
        <end position="451"/>
    </location>
</feature>
<feature type="transmembrane region" description="Helical" evidence="6">
    <location>
        <begin position="259"/>
        <end position="287"/>
    </location>
</feature>
<sequence>MNIRESSYGYWSSARAFVWVASGACIGIGNIARLPYLMGQYGGWVFLLVYLAALLVMGLPLLVAEWALGRWMRDDIVSGFRRLAEVADTMRWWRLAGVAALIGAAMILSYYSVVAGWSLGYVFRAASGSLVPLAGDGAAATRRFLDLAQDPERSLAWHTLFMVTTCAVVAQGFREGMERAAGYFMPAAFVALVAIVLVAGRYGDTPAAAEYMFVGDPSKLGWRGVLEALQQAFFTLALGFGSMMTLGAYLPASLPLGRLALTVILLDTLFSLLCGLVLLAFVLGAGLKPSPGLGMIFQTLPQALPSGWLGIAIATPFYIVIFVVTLLAAAALLEPLTRYLMESRRLTRVFAATTSAVVVWYLGLGSLLSFSMLAELRLLGQNFFEWMQWLSATLIAPLSGLLLCVLIGHGLPAELARAVAGPREQRWTGLWVFMLSYPARIAVLAILLYALGAFDWLAGLWSA</sequence>
<dbReference type="PROSITE" id="PS50267">
    <property type="entry name" value="NA_NEUROTRAN_SYMP_3"/>
    <property type="match status" value="1"/>
</dbReference>
<evidence type="ECO:0000256" key="1">
    <source>
        <dbReference type="ARBA" id="ARBA00004141"/>
    </source>
</evidence>
<feature type="transmembrane region" description="Helical" evidence="6">
    <location>
        <begin position="92"/>
        <end position="113"/>
    </location>
</feature>
<proteinExistence type="predicted"/>
<dbReference type="SUPFAM" id="SSF161070">
    <property type="entry name" value="SNF-like"/>
    <property type="match status" value="1"/>
</dbReference>
<dbReference type="RefSeq" id="WP_072899008.1">
    <property type="nucleotide sequence ID" value="NZ_FQWZ01000008.1"/>
</dbReference>
<evidence type="ECO:0000256" key="6">
    <source>
        <dbReference type="SAM" id="Phobius"/>
    </source>
</evidence>
<dbReference type="InterPro" id="IPR037272">
    <property type="entry name" value="SNS_sf"/>
</dbReference>
<feature type="transmembrane region" description="Helical" evidence="6">
    <location>
        <begin position="386"/>
        <end position="408"/>
    </location>
</feature>
<dbReference type="PRINTS" id="PR00176">
    <property type="entry name" value="NANEUSMPORT"/>
</dbReference>
<dbReference type="Pfam" id="PF00209">
    <property type="entry name" value="SNF"/>
    <property type="match status" value="1"/>
</dbReference>
<protein>
    <submittedName>
        <fullName evidence="7">Neurotransmitter:Na+ symporter, NSS family</fullName>
    </submittedName>
</protein>
<evidence type="ECO:0000313" key="7">
    <source>
        <dbReference type="EMBL" id="SHH27728.1"/>
    </source>
</evidence>
<keyword evidence="8" id="KW-1185">Reference proteome</keyword>
<name>A0A1M5RNR0_9GAMM</name>
<keyword evidence="2" id="KW-0813">Transport</keyword>
<dbReference type="Proteomes" id="UP000199758">
    <property type="component" value="Unassembled WGS sequence"/>
</dbReference>
<evidence type="ECO:0000256" key="2">
    <source>
        <dbReference type="ARBA" id="ARBA00022448"/>
    </source>
</evidence>
<gene>
    <name evidence="7" type="ORF">SAMN04488068_3106</name>
</gene>
<feature type="transmembrane region" description="Helical" evidence="6">
    <location>
        <begin position="180"/>
        <end position="202"/>
    </location>
</feature>
<dbReference type="CDD" id="cd10336">
    <property type="entry name" value="SLC6sbd_Tyt1-Like"/>
    <property type="match status" value="1"/>
</dbReference>
<dbReference type="PANTHER" id="PTHR42948">
    <property type="entry name" value="TRANSPORTER"/>
    <property type="match status" value="1"/>
</dbReference>
<dbReference type="OrthoDB" id="9762833at2"/>
<feature type="transmembrane region" description="Helical" evidence="6">
    <location>
        <begin position="232"/>
        <end position="252"/>
    </location>
</feature>
<feature type="transmembrane region" description="Helical" evidence="6">
    <location>
        <begin position="155"/>
        <end position="173"/>
    </location>
</feature>
<feature type="transmembrane region" description="Helical" evidence="6">
    <location>
        <begin position="307"/>
        <end position="333"/>
    </location>
</feature>
<evidence type="ECO:0000256" key="3">
    <source>
        <dbReference type="ARBA" id="ARBA00022692"/>
    </source>
</evidence>